<evidence type="ECO:0000313" key="3">
    <source>
        <dbReference type="Proteomes" id="UP000017119"/>
    </source>
</evidence>
<feature type="transmembrane region" description="Helical" evidence="1">
    <location>
        <begin position="34"/>
        <end position="54"/>
    </location>
</feature>
<evidence type="ECO:0000256" key="1">
    <source>
        <dbReference type="SAM" id="Phobius"/>
    </source>
</evidence>
<dbReference type="HOGENOM" id="CLU_3027464_0_0_14"/>
<evidence type="ECO:0000313" key="2">
    <source>
        <dbReference type="EMBL" id="AGX89145.1"/>
    </source>
</evidence>
<sequence>MNLEKVFTLFSNHNLNAFSNRVIVDKQGLKNLRLVWIAVLFSLVLSVFVILAFFA</sequence>
<organism evidence="2 3">
    <name type="scientific">Mycoplasma parvum str. Indiana</name>
    <dbReference type="NCBI Taxonomy" id="1403316"/>
    <lineage>
        <taxon>Bacteria</taxon>
        <taxon>Bacillati</taxon>
        <taxon>Mycoplasmatota</taxon>
        <taxon>Mollicutes</taxon>
        <taxon>Mycoplasmataceae</taxon>
        <taxon>Mycoplasma</taxon>
    </lineage>
</organism>
<reference evidence="2 3" key="1">
    <citation type="journal article" date="2013" name="Genome Announc.">
        <title>Genome Sequence of Mycoplasma parvum (Formerly Eperythrozoon parvum), a Diminutive Hemoplasma of the Pig.</title>
        <authorList>
            <person name="do Nascimento N.C."/>
            <person name="Dos Santos A.P."/>
            <person name="Chu Y."/>
            <person name="Guimaraes A.M."/>
            <person name="Pagliaro A."/>
            <person name="Messick J.B."/>
        </authorList>
    </citation>
    <scope>NUCLEOTIDE SEQUENCE [LARGE SCALE GENOMIC DNA]</scope>
    <source>
        <strain evidence="2 3">Indiana</strain>
    </source>
</reference>
<dbReference type="KEGG" id="mpv:PRV_02035"/>
<proteinExistence type="predicted"/>
<gene>
    <name evidence="2" type="ORF">PRV_02035</name>
</gene>
<dbReference type="RefSeq" id="WP_022769982.1">
    <property type="nucleotide sequence ID" value="NC_022575.1"/>
</dbReference>
<dbReference type="PATRIC" id="fig|1403316.3.peg.376"/>
<dbReference type="Proteomes" id="UP000017119">
    <property type="component" value="Chromosome"/>
</dbReference>
<protein>
    <submittedName>
        <fullName evidence="2">Uncharacterized protein</fullName>
    </submittedName>
</protein>
<dbReference type="AlphaFoldDB" id="U5NCT1"/>
<keyword evidence="1" id="KW-1133">Transmembrane helix</keyword>
<keyword evidence="1" id="KW-0812">Transmembrane</keyword>
<name>U5NCT1_9MOLU</name>
<keyword evidence="3" id="KW-1185">Reference proteome</keyword>
<dbReference type="STRING" id="1403316.PRV_02035"/>
<dbReference type="EMBL" id="CP006771">
    <property type="protein sequence ID" value="AGX89145.1"/>
    <property type="molecule type" value="Genomic_DNA"/>
</dbReference>
<accession>U5NCT1</accession>
<keyword evidence="1" id="KW-0472">Membrane</keyword>